<dbReference type="GO" id="GO:0003700">
    <property type="term" value="F:DNA-binding transcription factor activity"/>
    <property type="evidence" value="ECO:0007669"/>
    <property type="project" value="TreeGrafter"/>
</dbReference>
<keyword evidence="6" id="KW-0614">Plasmid</keyword>
<dbReference type="GO" id="GO:0005829">
    <property type="term" value="C:cytosol"/>
    <property type="evidence" value="ECO:0007669"/>
    <property type="project" value="TreeGrafter"/>
</dbReference>
<dbReference type="Proteomes" id="UP000006875">
    <property type="component" value="Plasmid pILYOP01"/>
</dbReference>
<keyword evidence="1" id="KW-0805">Transcription regulation</keyword>
<dbReference type="SMART" id="SM00100">
    <property type="entry name" value="cNMP"/>
    <property type="match status" value="1"/>
</dbReference>
<dbReference type="PANTHER" id="PTHR24567:SF74">
    <property type="entry name" value="HTH-TYPE TRANSCRIPTIONAL REGULATOR ARCR"/>
    <property type="match status" value="1"/>
</dbReference>
<dbReference type="AlphaFoldDB" id="E3HCK7"/>
<dbReference type="InterPro" id="IPR014710">
    <property type="entry name" value="RmlC-like_jellyroll"/>
</dbReference>
<dbReference type="InterPro" id="IPR018490">
    <property type="entry name" value="cNMP-bd_dom_sf"/>
</dbReference>
<dbReference type="InterPro" id="IPR050397">
    <property type="entry name" value="Env_Response_Regulators"/>
</dbReference>
<dbReference type="InterPro" id="IPR000595">
    <property type="entry name" value="cNMP-bd_dom"/>
</dbReference>
<keyword evidence="3" id="KW-0804">Transcription</keyword>
<dbReference type="Pfam" id="PF13545">
    <property type="entry name" value="HTH_Crp_2"/>
    <property type="match status" value="1"/>
</dbReference>
<evidence type="ECO:0000256" key="1">
    <source>
        <dbReference type="ARBA" id="ARBA00023015"/>
    </source>
</evidence>
<dbReference type="KEGG" id="ipo:Ilyop_2220"/>
<feature type="domain" description="Cyclic nucleotide-binding" evidence="4">
    <location>
        <begin position="13"/>
        <end position="132"/>
    </location>
</feature>
<dbReference type="RefSeq" id="WP_013388644.1">
    <property type="nucleotide sequence ID" value="NC_014633.1"/>
</dbReference>
<dbReference type="SUPFAM" id="SSF46785">
    <property type="entry name" value="Winged helix' DNA-binding domain"/>
    <property type="match status" value="1"/>
</dbReference>
<dbReference type="SUPFAM" id="SSF51206">
    <property type="entry name" value="cAMP-binding domain-like"/>
    <property type="match status" value="1"/>
</dbReference>
<accession>E3HCK7</accession>
<evidence type="ECO:0000313" key="7">
    <source>
        <dbReference type="Proteomes" id="UP000006875"/>
    </source>
</evidence>
<feature type="domain" description="HTH crp-type" evidence="5">
    <location>
        <begin position="146"/>
        <end position="233"/>
    </location>
</feature>
<dbReference type="InterPro" id="IPR012318">
    <property type="entry name" value="HTH_CRP"/>
</dbReference>
<evidence type="ECO:0000259" key="5">
    <source>
        <dbReference type="PROSITE" id="PS51063"/>
    </source>
</evidence>
<keyword evidence="7" id="KW-1185">Reference proteome</keyword>
<dbReference type="PANTHER" id="PTHR24567">
    <property type="entry name" value="CRP FAMILY TRANSCRIPTIONAL REGULATORY PROTEIN"/>
    <property type="match status" value="1"/>
</dbReference>
<evidence type="ECO:0000259" key="4">
    <source>
        <dbReference type="PROSITE" id="PS50042"/>
    </source>
</evidence>
<dbReference type="InterPro" id="IPR036388">
    <property type="entry name" value="WH-like_DNA-bd_sf"/>
</dbReference>
<dbReference type="Gene3D" id="2.60.120.10">
    <property type="entry name" value="Jelly Rolls"/>
    <property type="match status" value="1"/>
</dbReference>
<evidence type="ECO:0000256" key="2">
    <source>
        <dbReference type="ARBA" id="ARBA00023125"/>
    </source>
</evidence>
<dbReference type="GO" id="GO:0003677">
    <property type="term" value="F:DNA binding"/>
    <property type="evidence" value="ECO:0007669"/>
    <property type="project" value="UniProtKB-KW"/>
</dbReference>
<dbReference type="PROSITE" id="PS51063">
    <property type="entry name" value="HTH_CRP_2"/>
    <property type="match status" value="1"/>
</dbReference>
<geneLocation type="plasmid" evidence="6 7">
    <name>pILYOP01</name>
</geneLocation>
<dbReference type="SMART" id="SM00419">
    <property type="entry name" value="HTH_CRP"/>
    <property type="match status" value="1"/>
</dbReference>
<dbReference type="PROSITE" id="PS50042">
    <property type="entry name" value="CNMP_BINDING_3"/>
    <property type="match status" value="1"/>
</dbReference>
<reference evidence="6 7" key="1">
    <citation type="journal article" date="2010" name="Stand. Genomic Sci.">
        <title>Complete genome sequence of Ilyobacter polytropus type strain (CuHbu1).</title>
        <authorList>
            <person name="Sikorski J."/>
            <person name="Chertkov O."/>
            <person name="Lapidus A."/>
            <person name="Nolan M."/>
            <person name="Lucas S."/>
            <person name="Del Rio T.G."/>
            <person name="Tice H."/>
            <person name="Cheng J.F."/>
            <person name="Tapia R."/>
            <person name="Han C."/>
            <person name="Goodwin L."/>
            <person name="Pitluck S."/>
            <person name="Liolios K."/>
            <person name="Ivanova N."/>
            <person name="Mavromatis K."/>
            <person name="Mikhailova N."/>
            <person name="Pati A."/>
            <person name="Chen A."/>
            <person name="Palaniappan K."/>
            <person name="Land M."/>
            <person name="Hauser L."/>
            <person name="Chang Y.J."/>
            <person name="Jeffries C.D."/>
            <person name="Brambilla E."/>
            <person name="Yasawong M."/>
            <person name="Rohde M."/>
            <person name="Pukall R."/>
            <person name="Spring S."/>
            <person name="Goker M."/>
            <person name="Woyke T."/>
            <person name="Bristow J."/>
            <person name="Eisen J.A."/>
            <person name="Markowitz V."/>
            <person name="Hugenholtz P."/>
            <person name="Kyrpides N.C."/>
            <person name="Klenk H.P."/>
        </authorList>
    </citation>
    <scope>NUCLEOTIDE SEQUENCE [LARGE SCALE GENOMIC DNA]</scope>
    <source>
        <strain evidence="7">ATCC 51220 / DSM 2926 / LMG 16218 / CuHBu1</strain>
        <plasmid evidence="7">pILYOP01</plasmid>
    </source>
</reference>
<evidence type="ECO:0000256" key="3">
    <source>
        <dbReference type="ARBA" id="ARBA00023163"/>
    </source>
</evidence>
<name>E3HCK7_ILYPC</name>
<dbReference type="InterPro" id="IPR036390">
    <property type="entry name" value="WH_DNA-bd_sf"/>
</dbReference>
<dbReference type="HOGENOM" id="CLU_075053_3_6_0"/>
<organism evidence="6 7">
    <name type="scientific">Ilyobacter polytropus (strain ATCC 51220 / DSM 2926 / LMG 16218 / CuHBu1)</name>
    <dbReference type="NCBI Taxonomy" id="572544"/>
    <lineage>
        <taxon>Bacteria</taxon>
        <taxon>Fusobacteriati</taxon>
        <taxon>Fusobacteriota</taxon>
        <taxon>Fusobacteriia</taxon>
        <taxon>Fusobacteriales</taxon>
        <taxon>Fusobacteriaceae</taxon>
        <taxon>Ilyobacter</taxon>
    </lineage>
</organism>
<dbReference type="CDD" id="cd00038">
    <property type="entry name" value="CAP_ED"/>
    <property type="match status" value="1"/>
</dbReference>
<dbReference type="Pfam" id="PF00027">
    <property type="entry name" value="cNMP_binding"/>
    <property type="match status" value="1"/>
</dbReference>
<dbReference type="EMBL" id="CP002282">
    <property type="protein sequence ID" value="ADO83983.1"/>
    <property type="molecule type" value="Genomic_DNA"/>
</dbReference>
<gene>
    <name evidence="6" type="ordered locus">Ilyop_2220</name>
</gene>
<protein>
    <submittedName>
        <fullName evidence="6">Transcriptional regulator, Crp/Fnr family</fullName>
    </submittedName>
</protein>
<keyword evidence="2" id="KW-0238">DNA-binding</keyword>
<sequence>MIKDEDYLKKIPAFSNLEKKTLDKLQTSGELFEIKKGSMLFFEKDVVNKIYIIIKGKISIFRYSQKAQRRVIYILGDGEFINEVIFDDLPSSVNAEAFEKTLLLRYDKKDLQGIMESDFQLTKNITNSMGKKIRRLYRQIKNTIPLGLDKKVAAKLWKISRDYGISCNLNGYNCRDFREECVPWTGINFNLTITYLADMLGSSRESVSRELKKMESRGYIKWEGKKLLVKREELRKFYREI</sequence>
<dbReference type="Gene3D" id="1.10.10.10">
    <property type="entry name" value="Winged helix-like DNA-binding domain superfamily/Winged helix DNA-binding domain"/>
    <property type="match status" value="1"/>
</dbReference>
<evidence type="ECO:0000313" key="6">
    <source>
        <dbReference type="EMBL" id="ADO83983.1"/>
    </source>
</evidence>
<proteinExistence type="predicted"/>